<dbReference type="Proteomes" id="UP000186015">
    <property type="component" value="Unassembled WGS sequence"/>
</dbReference>
<dbReference type="Pfam" id="PF13306">
    <property type="entry name" value="LRR_5"/>
    <property type="match status" value="1"/>
</dbReference>
<sequence>MVTGYRGTAENVTIPDKLGGYAVQFIGEKAFYKNENIVTVKIPSTVTTIKYGTFAYCKNLKKLDNLKNCSRLCFIEGSAFYECGNLQMKKSDFPSSLYKIDSFAFYNCQKLEGIDLSNAQTIQGSAFDGCESLSSIEAPKTTDYGASVFKDCKNLQNITLSKDIKTLTNRMFQGCSMLKFLSRIQ</sequence>
<dbReference type="InterPro" id="IPR053139">
    <property type="entry name" value="Surface_bspA-like"/>
</dbReference>
<dbReference type="AlphaFoldDB" id="A0A1H7JDL4"/>
<name>A0A1H7JDL4_RUMAL</name>
<reference evidence="1 2" key="1">
    <citation type="submission" date="2016-10" db="EMBL/GenBank/DDBJ databases">
        <authorList>
            <person name="de Groot N.N."/>
        </authorList>
    </citation>
    <scope>NUCLEOTIDE SEQUENCE [LARGE SCALE GENOMIC DNA]</scope>
    <source>
        <strain evidence="1 2">KH2T6</strain>
    </source>
</reference>
<gene>
    <name evidence="1" type="ORF">SAMN05216469_10515</name>
</gene>
<accession>A0A1H7JDL4</accession>
<dbReference type="InterPro" id="IPR032675">
    <property type="entry name" value="LRR_dom_sf"/>
</dbReference>
<protein>
    <submittedName>
        <fullName evidence="1">Leucine rich repeat-containing protein</fullName>
    </submittedName>
</protein>
<dbReference type="EMBL" id="FOAT01000005">
    <property type="protein sequence ID" value="SEK72658.1"/>
    <property type="molecule type" value="Genomic_DNA"/>
</dbReference>
<dbReference type="PANTHER" id="PTHR45661">
    <property type="entry name" value="SURFACE ANTIGEN"/>
    <property type="match status" value="1"/>
</dbReference>
<dbReference type="PANTHER" id="PTHR45661:SF3">
    <property type="entry name" value="IG-LIKE DOMAIN-CONTAINING PROTEIN"/>
    <property type="match status" value="1"/>
</dbReference>
<organism evidence="1 2">
    <name type="scientific">Ruminococcus albus</name>
    <dbReference type="NCBI Taxonomy" id="1264"/>
    <lineage>
        <taxon>Bacteria</taxon>
        <taxon>Bacillati</taxon>
        <taxon>Bacillota</taxon>
        <taxon>Clostridia</taxon>
        <taxon>Eubacteriales</taxon>
        <taxon>Oscillospiraceae</taxon>
        <taxon>Ruminococcus</taxon>
    </lineage>
</organism>
<dbReference type="Gene3D" id="3.80.10.10">
    <property type="entry name" value="Ribonuclease Inhibitor"/>
    <property type="match status" value="1"/>
</dbReference>
<proteinExistence type="predicted"/>
<evidence type="ECO:0000313" key="1">
    <source>
        <dbReference type="EMBL" id="SEK72658.1"/>
    </source>
</evidence>
<dbReference type="SUPFAM" id="SSF52058">
    <property type="entry name" value="L domain-like"/>
    <property type="match status" value="1"/>
</dbReference>
<evidence type="ECO:0000313" key="2">
    <source>
        <dbReference type="Proteomes" id="UP000186015"/>
    </source>
</evidence>
<dbReference type="InterPro" id="IPR026906">
    <property type="entry name" value="LRR_5"/>
</dbReference>